<dbReference type="SMART" id="SM00225">
    <property type="entry name" value="BTB"/>
    <property type="match status" value="1"/>
</dbReference>
<comment type="caution">
    <text evidence="7">The sequence shown here is derived from an EMBL/GenBank/DDBJ whole genome shotgun (WGS) entry which is preliminary data.</text>
</comment>
<reference evidence="7 8" key="1">
    <citation type="submission" date="2020-04" db="EMBL/GenBank/DDBJ databases">
        <authorList>
            <person name="Alioto T."/>
            <person name="Alioto T."/>
            <person name="Gomez Garrido J."/>
        </authorList>
    </citation>
    <scope>NUCLEOTIDE SEQUENCE [LARGE SCALE GENOMIC DNA]</scope>
</reference>
<dbReference type="EMBL" id="CADEPI010000154">
    <property type="protein sequence ID" value="CAB3377977.1"/>
    <property type="molecule type" value="Genomic_DNA"/>
</dbReference>
<evidence type="ECO:0000259" key="5">
    <source>
        <dbReference type="PROSITE" id="PS50097"/>
    </source>
</evidence>
<evidence type="ECO:0000313" key="7">
    <source>
        <dbReference type="EMBL" id="CAB3377977.1"/>
    </source>
</evidence>
<feature type="compositionally biased region" description="Basic and acidic residues" evidence="4">
    <location>
        <begin position="177"/>
        <end position="186"/>
    </location>
</feature>
<evidence type="ECO:0008006" key="9">
    <source>
        <dbReference type="Google" id="ProtNLM"/>
    </source>
</evidence>
<keyword evidence="3" id="KW-0862">Zinc</keyword>
<keyword evidence="8" id="KW-1185">Reference proteome</keyword>
<dbReference type="InterPro" id="IPR000210">
    <property type="entry name" value="BTB/POZ_dom"/>
</dbReference>
<name>A0A8S1D970_9INSE</name>
<dbReference type="Gene3D" id="3.30.160.60">
    <property type="entry name" value="Classic Zinc Finger"/>
    <property type="match status" value="1"/>
</dbReference>
<accession>A0A8S1D970</accession>
<evidence type="ECO:0000259" key="6">
    <source>
        <dbReference type="PROSITE" id="PS50157"/>
    </source>
</evidence>
<dbReference type="InterPro" id="IPR011333">
    <property type="entry name" value="SKP1/BTB/POZ_sf"/>
</dbReference>
<evidence type="ECO:0000256" key="4">
    <source>
        <dbReference type="SAM" id="MobiDB-lite"/>
    </source>
</evidence>
<feature type="domain" description="C2H2-type" evidence="6">
    <location>
        <begin position="342"/>
        <end position="365"/>
    </location>
</feature>
<dbReference type="GO" id="GO:0003006">
    <property type="term" value="P:developmental process involved in reproduction"/>
    <property type="evidence" value="ECO:0007669"/>
    <property type="project" value="UniProtKB-ARBA"/>
</dbReference>
<dbReference type="PROSITE" id="PS50157">
    <property type="entry name" value="ZINC_FINGER_C2H2_2"/>
    <property type="match status" value="1"/>
</dbReference>
<dbReference type="AlphaFoldDB" id="A0A8S1D970"/>
<dbReference type="SMART" id="SM00355">
    <property type="entry name" value="ZnF_C2H2"/>
    <property type="match status" value="3"/>
</dbReference>
<dbReference type="PANTHER" id="PTHR23110">
    <property type="entry name" value="BTB DOMAIN TRANSCRIPTION FACTOR"/>
    <property type="match status" value="1"/>
</dbReference>
<dbReference type="SUPFAM" id="SSF54695">
    <property type="entry name" value="POZ domain"/>
    <property type="match status" value="1"/>
</dbReference>
<dbReference type="CDD" id="cd18315">
    <property type="entry name" value="BTB_POZ_BAB-like"/>
    <property type="match status" value="1"/>
</dbReference>
<dbReference type="GO" id="GO:0005634">
    <property type="term" value="C:nucleus"/>
    <property type="evidence" value="ECO:0007669"/>
    <property type="project" value="UniProtKB-SubCell"/>
</dbReference>
<comment type="subcellular location">
    <subcellularLocation>
        <location evidence="1">Nucleus</location>
    </subcellularLocation>
</comment>
<keyword evidence="2" id="KW-0539">Nucleus</keyword>
<dbReference type="InterPro" id="IPR013087">
    <property type="entry name" value="Znf_C2H2_type"/>
</dbReference>
<dbReference type="Pfam" id="PF00651">
    <property type="entry name" value="BTB"/>
    <property type="match status" value="1"/>
</dbReference>
<feature type="compositionally biased region" description="Basic and acidic residues" evidence="4">
    <location>
        <begin position="161"/>
        <end position="170"/>
    </location>
</feature>
<dbReference type="PROSITE" id="PS50097">
    <property type="entry name" value="BTB"/>
    <property type="match status" value="1"/>
</dbReference>
<feature type="region of interest" description="Disordered" evidence="4">
    <location>
        <begin position="156"/>
        <end position="186"/>
    </location>
</feature>
<evidence type="ECO:0000256" key="1">
    <source>
        <dbReference type="ARBA" id="ARBA00004123"/>
    </source>
</evidence>
<dbReference type="InterPro" id="IPR051095">
    <property type="entry name" value="Dros_DevTransReg"/>
</dbReference>
<dbReference type="PANTHER" id="PTHR23110:SF106">
    <property type="entry name" value="FI01104P"/>
    <property type="match status" value="1"/>
</dbReference>
<proteinExistence type="predicted"/>
<protein>
    <recommendedName>
        <fullName evidence="9">BTB domain-containing protein</fullName>
    </recommendedName>
</protein>
<sequence>MDHCTCKLQFKNSNWCFLLEMDSQVYSLKWNNFVPNIMTSFRSLRRDRDLVDVTLSCEGKRISVHKVILSACSSYFRTVLKENPAQHPVIIFRNVSFDDLQAIIDFVYNGEVSVEQNRLTAFLQTAELLEIKGLTNESCNSKTAQKTEPYEAEIYPTSNKEGPETTEKVFPKAPPKNLERVNENPAKKRKLSEVEITPIEPLDREEEMTVEPVALDEADHELTYRSVSPESQAVLISDDELDGDGDQSMMVAAGSERIQDNGMANEKSVAEAHNRKRNMRTVIGQKSCCSLCTDKSFPDMPSCKAHSSQHFSSAFACNICFKVYPSKELHRRHMSNFHSNRFKCSICSETFGSMSRLKAHHKKTHFRVC</sequence>
<dbReference type="GO" id="GO:0048468">
    <property type="term" value="P:cell development"/>
    <property type="evidence" value="ECO:0007669"/>
    <property type="project" value="UniProtKB-ARBA"/>
</dbReference>
<evidence type="ECO:0000256" key="2">
    <source>
        <dbReference type="ARBA" id="ARBA00023242"/>
    </source>
</evidence>
<dbReference type="Proteomes" id="UP000494165">
    <property type="component" value="Unassembled WGS sequence"/>
</dbReference>
<dbReference type="OrthoDB" id="6359816at2759"/>
<dbReference type="GO" id="GO:0006357">
    <property type="term" value="P:regulation of transcription by RNA polymerase II"/>
    <property type="evidence" value="ECO:0007669"/>
    <property type="project" value="TreeGrafter"/>
</dbReference>
<dbReference type="GO" id="GO:0008270">
    <property type="term" value="F:zinc ion binding"/>
    <property type="evidence" value="ECO:0007669"/>
    <property type="project" value="UniProtKB-KW"/>
</dbReference>
<dbReference type="PROSITE" id="PS00028">
    <property type="entry name" value="ZINC_FINGER_C2H2_1"/>
    <property type="match status" value="1"/>
</dbReference>
<keyword evidence="3" id="KW-0863">Zinc-finger</keyword>
<feature type="domain" description="BTB" evidence="5">
    <location>
        <begin position="51"/>
        <end position="116"/>
    </location>
</feature>
<organism evidence="7 8">
    <name type="scientific">Cloeon dipterum</name>
    <dbReference type="NCBI Taxonomy" id="197152"/>
    <lineage>
        <taxon>Eukaryota</taxon>
        <taxon>Metazoa</taxon>
        <taxon>Ecdysozoa</taxon>
        <taxon>Arthropoda</taxon>
        <taxon>Hexapoda</taxon>
        <taxon>Insecta</taxon>
        <taxon>Pterygota</taxon>
        <taxon>Palaeoptera</taxon>
        <taxon>Ephemeroptera</taxon>
        <taxon>Pisciforma</taxon>
        <taxon>Baetidae</taxon>
        <taxon>Cloeon</taxon>
    </lineage>
</organism>
<dbReference type="Gene3D" id="3.30.710.10">
    <property type="entry name" value="Potassium Channel Kv1.1, Chain A"/>
    <property type="match status" value="1"/>
</dbReference>
<dbReference type="GO" id="GO:0048513">
    <property type="term" value="P:animal organ development"/>
    <property type="evidence" value="ECO:0007669"/>
    <property type="project" value="UniProtKB-ARBA"/>
</dbReference>
<gene>
    <name evidence="7" type="ORF">CLODIP_2_CD10217</name>
</gene>
<evidence type="ECO:0000256" key="3">
    <source>
        <dbReference type="PROSITE-ProRule" id="PRU00042"/>
    </source>
</evidence>
<keyword evidence="3" id="KW-0479">Metal-binding</keyword>
<evidence type="ECO:0000313" key="8">
    <source>
        <dbReference type="Proteomes" id="UP000494165"/>
    </source>
</evidence>